<name>A0A939BG77_9CLOT</name>
<evidence type="ECO:0000256" key="2">
    <source>
        <dbReference type="PIRSR" id="PIRSR613078-1"/>
    </source>
</evidence>
<organism evidence="4 5">
    <name type="scientific">Mordavella massiliensis</name>
    <dbReference type="NCBI Taxonomy" id="1871024"/>
    <lineage>
        <taxon>Bacteria</taxon>
        <taxon>Bacillati</taxon>
        <taxon>Bacillota</taxon>
        <taxon>Clostridia</taxon>
        <taxon>Eubacteriales</taxon>
        <taxon>Clostridiaceae</taxon>
        <taxon>Mordavella</taxon>
    </lineage>
</organism>
<reference evidence="4" key="2">
    <citation type="journal article" date="2021" name="Sci. Rep.">
        <title>The distribution of antibiotic resistance genes in chicken gut microbiota commensals.</title>
        <authorList>
            <person name="Juricova H."/>
            <person name="Matiasovicova J."/>
            <person name="Kubasova T."/>
            <person name="Cejkova D."/>
            <person name="Rychlik I."/>
        </authorList>
    </citation>
    <scope>NUCLEOTIDE SEQUENCE</scope>
    <source>
        <strain evidence="4">An582</strain>
    </source>
</reference>
<sequence>MKIYIVRHGQTDWNKARRIQGQVDIPLNEFGRHLARETARGLRDVRFDACFTSPLSRAKETAQIILAGRDVPVIDEPRLEEMSFGVYEGKCCAGDNWELPENFHRFFDGPDRYEAPEGGESFGQVRDRTGAFLEELARRPEYADGQILLATHGAALAGLLCYIRRAPLADYWGVGVHKNCAVTEVEAKDGSFRILSENVVYYKDKVDPWAK</sequence>
<dbReference type="GO" id="GO:0004331">
    <property type="term" value="F:fructose-2,6-bisphosphate 2-phosphatase activity"/>
    <property type="evidence" value="ECO:0007669"/>
    <property type="project" value="TreeGrafter"/>
</dbReference>
<feature type="binding site" evidence="3">
    <location>
        <begin position="7"/>
        <end position="14"/>
    </location>
    <ligand>
        <name>substrate</name>
    </ligand>
</feature>
<evidence type="ECO:0000256" key="3">
    <source>
        <dbReference type="PIRSR" id="PIRSR613078-2"/>
    </source>
</evidence>
<dbReference type="Gene3D" id="3.40.50.1240">
    <property type="entry name" value="Phosphoglycerate mutase-like"/>
    <property type="match status" value="1"/>
</dbReference>
<dbReference type="Proteomes" id="UP000705508">
    <property type="component" value="Unassembled WGS sequence"/>
</dbReference>
<dbReference type="InterPro" id="IPR029033">
    <property type="entry name" value="His_PPase_superfam"/>
</dbReference>
<dbReference type="PROSITE" id="PS00175">
    <property type="entry name" value="PG_MUTASE"/>
    <property type="match status" value="1"/>
</dbReference>
<keyword evidence="1" id="KW-0378">Hydrolase</keyword>
<dbReference type="PANTHER" id="PTHR46517:SF1">
    <property type="entry name" value="FRUCTOSE-2,6-BISPHOSPHATASE TIGAR"/>
    <property type="match status" value="1"/>
</dbReference>
<feature type="binding site" evidence="3">
    <location>
        <position position="57"/>
    </location>
    <ligand>
        <name>substrate</name>
    </ligand>
</feature>
<dbReference type="GO" id="GO:0043456">
    <property type="term" value="P:regulation of pentose-phosphate shunt"/>
    <property type="evidence" value="ECO:0007669"/>
    <property type="project" value="TreeGrafter"/>
</dbReference>
<dbReference type="GO" id="GO:0005829">
    <property type="term" value="C:cytosol"/>
    <property type="evidence" value="ECO:0007669"/>
    <property type="project" value="TreeGrafter"/>
</dbReference>
<dbReference type="CDD" id="cd07067">
    <property type="entry name" value="HP_PGM_like"/>
    <property type="match status" value="1"/>
</dbReference>
<dbReference type="PANTHER" id="PTHR46517">
    <property type="entry name" value="FRUCTOSE-2,6-BISPHOSPHATASE TIGAR"/>
    <property type="match status" value="1"/>
</dbReference>
<reference evidence="4" key="1">
    <citation type="submission" date="2020-08" db="EMBL/GenBank/DDBJ databases">
        <authorList>
            <person name="Cejkova D."/>
            <person name="Kubasova T."/>
            <person name="Jahodarova E."/>
            <person name="Rychlik I."/>
        </authorList>
    </citation>
    <scope>NUCLEOTIDE SEQUENCE</scope>
    <source>
        <strain evidence="4">An582</strain>
    </source>
</reference>
<dbReference type="AlphaFoldDB" id="A0A939BG77"/>
<gene>
    <name evidence="4" type="ORF">H6A20_02860</name>
</gene>
<accession>A0A939BG77</accession>
<dbReference type="RefSeq" id="WP_204905655.1">
    <property type="nucleotide sequence ID" value="NZ_JACJKS010000003.1"/>
</dbReference>
<dbReference type="SUPFAM" id="SSF53254">
    <property type="entry name" value="Phosphoglycerate mutase-like"/>
    <property type="match status" value="1"/>
</dbReference>
<feature type="active site" description="Proton donor/acceptor" evidence="2">
    <location>
        <position position="81"/>
    </location>
</feature>
<dbReference type="EMBL" id="JACJKS010000003">
    <property type="protein sequence ID" value="MBM6947604.1"/>
    <property type="molecule type" value="Genomic_DNA"/>
</dbReference>
<dbReference type="InterPro" id="IPR051695">
    <property type="entry name" value="Phosphoglycerate_Mutase"/>
</dbReference>
<comment type="caution">
    <text evidence="4">The sequence shown here is derived from an EMBL/GenBank/DDBJ whole genome shotgun (WGS) entry which is preliminary data.</text>
</comment>
<dbReference type="Pfam" id="PF00300">
    <property type="entry name" value="His_Phos_1"/>
    <property type="match status" value="1"/>
</dbReference>
<dbReference type="InterPro" id="IPR001345">
    <property type="entry name" value="PG/BPGM_mutase_AS"/>
</dbReference>
<feature type="active site" description="Tele-phosphohistidine intermediate" evidence="2">
    <location>
        <position position="8"/>
    </location>
</feature>
<dbReference type="GO" id="GO:0045820">
    <property type="term" value="P:negative regulation of glycolytic process"/>
    <property type="evidence" value="ECO:0007669"/>
    <property type="project" value="TreeGrafter"/>
</dbReference>
<evidence type="ECO:0000313" key="4">
    <source>
        <dbReference type="EMBL" id="MBM6947604.1"/>
    </source>
</evidence>
<evidence type="ECO:0000256" key="1">
    <source>
        <dbReference type="ARBA" id="ARBA00022801"/>
    </source>
</evidence>
<evidence type="ECO:0000313" key="5">
    <source>
        <dbReference type="Proteomes" id="UP000705508"/>
    </source>
</evidence>
<proteinExistence type="predicted"/>
<dbReference type="SMART" id="SM00855">
    <property type="entry name" value="PGAM"/>
    <property type="match status" value="1"/>
</dbReference>
<dbReference type="InterPro" id="IPR013078">
    <property type="entry name" value="His_Pase_superF_clade-1"/>
</dbReference>
<protein>
    <submittedName>
        <fullName evidence="4">Histidine phosphatase family protein</fullName>
    </submittedName>
</protein>